<dbReference type="EMBL" id="CP046956">
    <property type="protein sequence ID" value="QTM98814.1"/>
    <property type="molecule type" value="Genomic_DNA"/>
</dbReference>
<dbReference type="PROSITE" id="PS50977">
    <property type="entry name" value="HTH_TETR_2"/>
    <property type="match status" value="1"/>
</dbReference>
<feature type="DNA-binding region" description="H-T-H motif" evidence="3">
    <location>
        <begin position="3"/>
        <end position="22"/>
    </location>
</feature>
<name>A0ABX7VS54_9BACI</name>
<evidence type="ECO:0000256" key="2">
    <source>
        <dbReference type="ARBA" id="ARBA00023125"/>
    </source>
</evidence>
<dbReference type="SUPFAM" id="SSF46689">
    <property type="entry name" value="Homeodomain-like"/>
    <property type="match status" value="1"/>
</dbReference>
<dbReference type="Proteomes" id="UP000665043">
    <property type="component" value="Chromosome"/>
</dbReference>
<dbReference type="InterPro" id="IPR009057">
    <property type="entry name" value="Homeodomain-like_sf"/>
</dbReference>
<proteinExistence type="predicted"/>
<reference evidence="5 6" key="1">
    <citation type="submission" date="2019-12" db="EMBL/GenBank/DDBJ databases">
        <title>The whole genome sequencing of a strain isolated from a Mars analog, Dalangtan Playa.</title>
        <authorList>
            <person name="Huang T."/>
        </authorList>
    </citation>
    <scope>NUCLEOTIDE SEQUENCE [LARGE SCALE GENOMIC DNA]</scope>
    <source>
        <strain evidence="5 6">DP4-553-S</strain>
    </source>
</reference>
<keyword evidence="1" id="KW-0678">Repressor</keyword>
<evidence type="ECO:0000256" key="1">
    <source>
        <dbReference type="ARBA" id="ARBA00022491"/>
    </source>
</evidence>
<evidence type="ECO:0000259" key="4">
    <source>
        <dbReference type="PROSITE" id="PS50977"/>
    </source>
</evidence>
<dbReference type="InterPro" id="IPR001647">
    <property type="entry name" value="HTH_TetR"/>
</dbReference>
<dbReference type="Gene3D" id="1.10.357.10">
    <property type="entry name" value="Tetracycline Repressor, domain 2"/>
    <property type="match status" value="1"/>
</dbReference>
<evidence type="ECO:0000313" key="5">
    <source>
        <dbReference type="EMBL" id="QTM98814.1"/>
    </source>
</evidence>
<dbReference type="InterPro" id="IPR050624">
    <property type="entry name" value="HTH-type_Tx_Regulator"/>
</dbReference>
<evidence type="ECO:0000313" key="6">
    <source>
        <dbReference type="Proteomes" id="UP000665043"/>
    </source>
</evidence>
<keyword evidence="6" id="KW-1185">Reference proteome</keyword>
<dbReference type="PANTHER" id="PTHR43479">
    <property type="entry name" value="ACREF/ENVCD OPERON REPRESSOR-RELATED"/>
    <property type="match status" value="1"/>
</dbReference>
<protein>
    <submittedName>
        <fullName evidence="5">TetR family transcriptional regulator</fullName>
    </submittedName>
</protein>
<dbReference type="PANTHER" id="PTHR43479:SF22">
    <property type="entry name" value="TRANSCRIPTIONAL REGULATOR, TETR FAMILY"/>
    <property type="match status" value="1"/>
</dbReference>
<accession>A0ABX7VS54</accession>
<gene>
    <name evidence="5" type="ORF">ERJ70_05590</name>
</gene>
<keyword evidence="2 3" id="KW-0238">DNA-binding</keyword>
<evidence type="ECO:0000256" key="3">
    <source>
        <dbReference type="PROSITE-ProRule" id="PRU00335"/>
    </source>
</evidence>
<dbReference type="Pfam" id="PF00440">
    <property type="entry name" value="TetR_N"/>
    <property type="match status" value="1"/>
</dbReference>
<organism evidence="5 6">
    <name type="scientific">Sediminibacillus dalangtanensis</name>
    <dbReference type="NCBI Taxonomy" id="2729421"/>
    <lineage>
        <taxon>Bacteria</taxon>
        <taxon>Bacillati</taxon>
        <taxon>Bacillota</taxon>
        <taxon>Bacilli</taxon>
        <taxon>Bacillales</taxon>
        <taxon>Bacillaceae</taxon>
        <taxon>Sediminibacillus</taxon>
    </lineage>
</organism>
<sequence>MTSIQEIALETGVSKGAFYKHFASKEALLIELVKDCHNKMFLKAHSVQVDGALTGKELLQKRIEIELEQTRKNSSILFTLFKEFPPGESNEISQMMKEFHMKLIQWHKQCLIEAFGDSDAIWDIVVMFEGILKEYISLLVFKQTQVPVGRLAHLLTDVLESMINRAKNLEPILNEETVLPDKQNDNPAILKQQLHKLMESVRQEAETLLVPDKMKNDTLAALNHLSEEIQKDKPQIYLLDALIDYLKQQDCLVSSILQIEHTLNRLLREEGEDR</sequence>
<feature type="domain" description="HTH tetR-type" evidence="4">
    <location>
        <begin position="1"/>
        <end position="40"/>
    </location>
</feature>